<organism evidence="3 4">
    <name type="scientific">Evansella alkalicola</name>
    <dbReference type="NCBI Taxonomy" id="745819"/>
    <lineage>
        <taxon>Bacteria</taxon>
        <taxon>Bacillati</taxon>
        <taxon>Bacillota</taxon>
        <taxon>Bacilli</taxon>
        <taxon>Bacillales</taxon>
        <taxon>Bacillaceae</taxon>
        <taxon>Evansella</taxon>
    </lineage>
</organism>
<dbReference type="CDD" id="cd17470">
    <property type="entry name" value="T3SS_Flik_C"/>
    <property type="match status" value="1"/>
</dbReference>
<reference evidence="3 4" key="1">
    <citation type="submission" date="2021-06" db="EMBL/GenBank/DDBJ databases">
        <title>Bacillus sp. RD4P76, an endophyte from a halophyte.</title>
        <authorList>
            <person name="Sun J.-Q."/>
        </authorList>
    </citation>
    <scope>NUCLEOTIDE SEQUENCE [LARGE SCALE GENOMIC DNA]</scope>
    <source>
        <strain evidence="3 4">JCM 17098</strain>
    </source>
</reference>
<name>A0ABS6JPX8_9BACI</name>
<evidence type="ECO:0000313" key="3">
    <source>
        <dbReference type="EMBL" id="MBU9720322.1"/>
    </source>
</evidence>
<dbReference type="Pfam" id="PF02120">
    <property type="entry name" value="Flg_hook"/>
    <property type="match status" value="1"/>
</dbReference>
<keyword evidence="3" id="KW-0966">Cell projection</keyword>
<keyword evidence="4" id="KW-1185">Reference proteome</keyword>
<feature type="region of interest" description="Disordered" evidence="1">
    <location>
        <begin position="358"/>
        <end position="397"/>
    </location>
</feature>
<accession>A0ABS6JPX8</accession>
<feature type="domain" description="Flagellar hook-length control protein-like C-terminal" evidence="2">
    <location>
        <begin position="282"/>
        <end position="363"/>
    </location>
</feature>
<dbReference type="RefSeq" id="WP_088075692.1">
    <property type="nucleotide sequence ID" value="NZ_JAHQCR010000016.1"/>
</dbReference>
<dbReference type="Proteomes" id="UP000790580">
    <property type="component" value="Unassembled WGS sequence"/>
</dbReference>
<dbReference type="InterPro" id="IPR052563">
    <property type="entry name" value="FliK"/>
</dbReference>
<evidence type="ECO:0000259" key="2">
    <source>
        <dbReference type="Pfam" id="PF02120"/>
    </source>
</evidence>
<sequence length="410" mass="47001">MNDIMAAFPMTKKTLPGSNGNKVDVEGTQKGNLFHQMLNQLNQVTEETSGVIANGMEKQETHQDWLGEGELIDIPINMEDIEEILEILPKEFKDELLQLFSGDQSFSSEDLLNQVIENPDPMNLLKMIIAFTHMENSSYIEMRGIGHTHFLSQVEKVLQTVFPTFVLENSTKSYGNVFEQLSSHLKTILQGLEKDSGLSLKEQLRYVSSRPDRETVERIFLNTFRQNESNVTANTQFMISSFDTNNSHMSRVQQLMLHTGGQGDRVSEEQFMRQIQNMLNRNQFQQLSNGIQQISLKLHPQSLGRLDINIQQVNGILVAKMMTTTAAARELIEGQLNQLRQAFQGQNIQVDRIEITQQQTQQTNQNPFKDSQEGQGENRREESLKQDDLEQQDDEDNFQEFLQDLIDMKV</sequence>
<keyword evidence="3" id="KW-0969">Cilium</keyword>
<dbReference type="InterPro" id="IPR021136">
    <property type="entry name" value="Flagellar_hook_control-like_C"/>
</dbReference>
<feature type="compositionally biased region" description="Basic and acidic residues" evidence="1">
    <location>
        <begin position="370"/>
        <end position="388"/>
    </location>
</feature>
<dbReference type="Gene3D" id="3.30.750.140">
    <property type="match status" value="1"/>
</dbReference>
<protein>
    <submittedName>
        <fullName evidence="3">Flagellar hook-length control protein FliK</fullName>
    </submittedName>
</protein>
<dbReference type="InterPro" id="IPR038610">
    <property type="entry name" value="FliK-like_C_sf"/>
</dbReference>
<evidence type="ECO:0000256" key="1">
    <source>
        <dbReference type="SAM" id="MobiDB-lite"/>
    </source>
</evidence>
<dbReference type="EMBL" id="JAHQCR010000016">
    <property type="protein sequence ID" value="MBU9720322.1"/>
    <property type="molecule type" value="Genomic_DNA"/>
</dbReference>
<keyword evidence="3" id="KW-0282">Flagellum</keyword>
<proteinExistence type="predicted"/>
<dbReference type="PANTHER" id="PTHR37533">
    <property type="entry name" value="FLAGELLAR HOOK-LENGTH CONTROL PROTEIN"/>
    <property type="match status" value="1"/>
</dbReference>
<gene>
    <name evidence="3" type="ORF">KS407_02570</name>
</gene>
<dbReference type="PANTHER" id="PTHR37533:SF2">
    <property type="entry name" value="FLAGELLAR HOOK-LENGTH CONTROL PROTEIN"/>
    <property type="match status" value="1"/>
</dbReference>
<evidence type="ECO:0000313" key="4">
    <source>
        <dbReference type="Proteomes" id="UP000790580"/>
    </source>
</evidence>
<comment type="caution">
    <text evidence="3">The sequence shown here is derived from an EMBL/GenBank/DDBJ whole genome shotgun (WGS) entry which is preliminary data.</text>
</comment>